<dbReference type="AlphaFoldDB" id="A0AAV2Q1E6"/>
<dbReference type="InterPro" id="IPR035914">
    <property type="entry name" value="Sperma_CUB_dom_sf"/>
</dbReference>
<feature type="region of interest" description="Disordered" evidence="4">
    <location>
        <begin position="164"/>
        <end position="187"/>
    </location>
</feature>
<evidence type="ECO:0000313" key="7">
    <source>
        <dbReference type="EMBL" id="CAL4066697.1"/>
    </source>
</evidence>
<comment type="caution">
    <text evidence="7">The sequence shown here is derived from an EMBL/GenBank/DDBJ whole genome shotgun (WGS) entry which is preliminary data.</text>
</comment>
<evidence type="ECO:0000259" key="6">
    <source>
        <dbReference type="PROSITE" id="PS01180"/>
    </source>
</evidence>
<keyword evidence="1" id="KW-0677">Repeat</keyword>
<evidence type="ECO:0000256" key="2">
    <source>
        <dbReference type="ARBA" id="ARBA00023157"/>
    </source>
</evidence>
<evidence type="ECO:0000256" key="1">
    <source>
        <dbReference type="ARBA" id="ARBA00022737"/>
    </source>
</evidence>
<protein>
    <recommendedName>
        <fullName evidence="6">CUB domain-containing protein</fullName>
    </recommendedName>
</protein>
<dbReference type="PROSITE" id="PS01180">
    <property type="entry name" value="CUB"/>
    <property type="match status" value="1"/>
</dbReference>
<dbReference type="SMART" id="SM00042">
    <property type="entry name" value="CUB"/>
    <property type="match status" value="1"/>
</dbReference>
<feature type="domain" description="CUB" evidence="6">
    <location>
        <begin position="48"/>
        <end position="161"/>
    </location>
</feature>
<dbReference type="EMBL" id="CAXKWB010002361">
    <property type="protein sequence ID" value="CAL4066697.1"/>
    <property type="molecule type" value="Genomic_DNA"/>
</dbReference>
<evidence type="ECO:0000256" key="3">
    <source>
        <dbReference type="PROSITE-ProRule" id="PRU00059"/>
    </source>
</evidence>
<gene>
    <name evidence="7" type="ORF">MNOR_LOCUS5944</name>
</gene>
<sequence>MEHMLTLILIGVVAVLAPTVSSASLASFDLTGLQPTNLQVRGVSEAQCNSYTTLKPGDSANFKSPNYPGNYGSLNFCKWIFAGSTDEVKITINCDDFAMHESWSCLMNDNLSLWLGFLNKKWYCGSNGPENVTSNGNWVVAKFHSNLFNNDKGFSCTATASGSAATTAPPTTLPPGPTVTAVQTTTP</sequence>
<comment type="caution">
    <text evidence="3">Lacks conserved residue(s) required for the propagation of feature annotation.</text>
</comment>
<proteinExistence type="predicted"/>
<dbReference type="Proteomes" id="UP001497623">
    <property type="component" value="Unassembled WGS sequence"/>
</dbReference>
<dbReference type="SUPFAM" id="SSF49854">
    <property type="entry name" value="Spermadhesin, CUB domain"/>
    <property type="match status" value="1"/>
</dbReference>
<dbReference type="CDD" id="cd00041">
    <property type="entry name" value="CUB"/>
    <property type="match status" value="1"/>
</dbReference>
<feature type="compositionally biased region" description="Low complexity" evidence="4">
    <location>
        <begin position="178"/>
        <end position="187"/>
    </location>
</feature>
<organism evidence="7 8">
    <name type="scientific">Meganyctiphanes norvegica</name>
    <name type="common">Northern krill</name>
    <name type="synonym">Thysanopoda norvegica</name>
    <dbReference type="NCBI Taxonomy" id="48144"/>
    <lineage>
        <taxon>Eukaryota</taxon>
        <taxon>Metazoa</taxon>
        <taxon>Ecdysozoa</taxon>
        <taxon>Arthropoda</taxon>
        <taxon>Crustacea</taxon>
        <taxon>Multicrustacea</taxon>
        <taxon>Malacostraca</taxon>
        <taxon>Eumalacostraca</taxon>
        <taxon>Eucarida</taxon>
        <taxon>Euphausiacea</taxon>
        <taxon>Euphausiidae</taxon>
        <taxon>Meganyctiphanes</taxon>
    </lineage>
</organism>
<keyword evidence="8" id="KW-1185">Reference proteome</keyword>
<keyword evidence="2" id="KW-1015">Disulfide bond</keyword>
<dbReference type="InterPro" id="IPR000859">
    <property type="entry name" value="CUB_dom"/>
</dbReference>
<name>A0AAV2Q1E6_MEGNR</name>
<evidence type="ECO:0000256" key="5">
    <source>
        <dbReference type="SAM" id="SignalP"/>
    </source>
</evidence>
<dbReference type="PANTHER" id="PTHR24251">
    <property type="entry name" value="OVOCHYMASE-RELATED"/>
    <property type="match status" value="1"/>
</dbReference>
<dbReference type="Pfam" id="PF00431">
    <property type="entry name" value="CUB"/>
    <property type="match status" value="1"/>
</dbReference>
<keyword evidence="5" id="KW-0732">Signal</keyword>
<reference evidence="7 8" key="1">
    <citation type="submission" date="2024-05" db="EMBL/GenBank/DDBJ databases">
        <authorList>
            <person name="Wallberg A."/>
        </authorList>
    </citation>
    <scope>NUCLEOTIDE SEQUENCE [LARGE SCALE GENOMIC DNA]</scope>
</reference>
<dbReference type="Gene3D" id="2.60.120.290">
    <property type="entry name" value="Spermadhesin, CUB domain"/>
    <property type="match status" value="1"/>
</dbReference>
<evidence type="ECO:0000256" key="4">
    <source>
        <dbReference type="SAM" id="MobiDB-lite"/>
    </source>
</evidence>
<accession>A0AAV2Q1E6</accession>
<evidence type="ECO:0000313" key="8">
    <source>
        <dbReference type="Proteomes" id="UP001497623"/>
    </source>
</evidence>
<feature type="chain" id="PRO_5043315322" description="CUB domain-containing protein" evidence="5">
    <location>
        <begin position="23"/>
        <end position="187"/>
    </location>
</feature>
<feature type="signal peptide" evidence="5">
    <location>
        <begin position="1"/>
        <end position="22"/>
    </location>
</feature>